<reference evidence="6" key="1">
    <citation type="submission" date="2020-06" db="EMBL/GenBank/DDBJ databases">
        <title>Legume-microbial interactions unlock mineral nutrients during tropical forest succession.</title>
        <authorList>
            <person name="Epihov D.Z."/>
        </authorList>
    </citation>
    <scope>NUCLEOTIDE SEQUENCE [LARGE SCALE GENOMIC DNA]</scope>
    <source>
        <strain evidence="6">Pan2503</strain>
    </source>
</reference>
<dbReference type="SMART" id="SM00564">
    <property type="entry name" value="PQQ"/>
    <property type="match status" value="4"/>
</dbReference>
<proteinExistence type="inferred from homology"/>
<evidence type="ECO:0000313" key="6">
    <source>
        <dbReference type="EMBL" id="MBA0085190.1"/>
    </source>
</evidence>
<protein>
    <submittedName>
        <fullName evidence="6">PQQ-binding-like beta-propeller repeat protein</fullName>
    </submittedName>
</protein>
<keyword evidence="4" id="KW-0560">Oxidoreductase</keyword>
<dbReference type="Pfam" id="PF01011">
    <property type="entry name" value="PQQ"/>
    <property type="match status" value="1"/>
</dbReference>
<dbReference type="PANTHER" id="PTHR32303">
    <property type="entry name" value="QUINOPROTEIN ALCOHOL DEHYDROGENASE (CYTOCHROME C)"/>
    <property type="match status" value="1"/>
</dbReference>
<feature type="domain" description="Pyrrolo-quinoline quinone repeat" evidence="5">
    <location>
        <begin position="35"/>
        <end position="355"/>
    </location>
</feature>
<evidence type="ECO:0000256" key="1">
    <source>
        <dbReference type="ARBA" id="ARBA00001931"/>
    </source>
</evidence>
<dbReference type="AlphaFoldDB" id="A0A7V8NPM7"/>
<dbReference type="SUPFAM" id="SSF50998">
    <property type="entry name" value="Quinoprotein alcohol dehydrogenase-like"/>
    <property type="match status" value="1"/>
</dbReference>
<keyword evidence="3" id="KW-0634">PQQ</keyword>
<evidence type="ECO:0000313" key="7">
    <source>
        <dbReference type="Proteomes" id="UP000567293"/>
    </source>
</evidence>
<comment type="cofactor">
    <cofactor evidence="1">
        <name>pyrroloquinoline quinone</name>
        <dbReference type="ChEBI" id="CHEBI:58442"/>
    </cofactor>
</comment>
<dbReference type="InterPro" id="IPR002372">
    <property type="entry name" value="PQQ_rpt_dom"/>
</dbReference>
<sequence length="406" mass="44627">SLAGAFLTAWIAAGQQARRIGDADLRNAGKTGGEWLTYGLNYNENRFSPLDQINTGNISRLGLAWSYDVGPGGGSQEATPLVWDGTLYGITNWSVVFAVDVRTGKEKWRWDPEVNQTAVRPKICCGIVNRGLALYEGLIIAPTIDGRLEALDAGTGKVVWEARVEYPQDNYTLTMAPRIVKGKVIIGVSGSEYPVRGFFDAYDAQTGRRAWRFYTVPGDPSKPFENEAMRKAAATWESDFWKLGGGGTVWDGMAYDAEANLLYVGTGNAGPWPEDLRKQTGKANLYVCSIVAVNPDTGVLQWYYQVVPADVWDYDSVQQMILADLTIRGRQRKVLMQANKDGFYYVIDRISGEFISGQPFAEVTWAKGLDEKTGLPIVNQEAHYGKDSKVTLAPGPGGAHNWSPMS</sequence>
<dbReference type="InterPro" id="IPR011047">
    <property type="entry name" value="Quinoprotein_ADH-like_sf"/>
</dbReference>
<comment type="caution">
    <text evidence="6">The sequence shown here is derived from an EMBL/GenBank/DDBJ whole genome shotgun (WGS) entry which is preliminary data.</text>
</comment>
<evidence type="ECO:0000259" key="5">
    <source>
        <dbReference type="Pfam" id="PF01011"/>
    </source>
</evidence>
<dbReference type="InterPro" id="IPR018391">
    <property type="entry name" value="PQQ_b-propeller_rpt"/>
</dbReference>
<feature type="non-terminal residue" evidence="6">
    <location>
        <position position="1"/>
    </location>
</feature>
<evidence type="ECO:0000256" key="4">
    <source>
        <dbReference type="ARBA" id="ARBA00023002"/>
    </source>
</evidence>
<dbReference type="GO" id="GO:0016491">
    <property type="term" value="F:oxidoreductase activity"/>
    <property type="evidence" value="ECO:0007669"/>
    <property type="project" value="UniProtKB-KW"/>
</dbReference>
<comment type="similarity">
    <text evidence="2">Belongs to the bacterial PQQ dehydrogenase family.</text>
</comment>
<dbReference type="InterPro" id="IPR001479">
    <property type="entry name" value="Quinoprotein_DH_CS"/>
</dbReference>
<name>A0A7V8NPM7_9BACT</name>
<dbReference type="Proteomes" id="UP000567293">
    <property type="component" value="Unassembled WGS sequence"/>
</dbReference>
<keyword evidence="7" id="KW-1185">Reference proteome</keyword>
<gene>
    <name evidence="6" type="ORF">HRJ53_09350</name>
</gene>
<evidence type="ECO:0000256" key="2">
    <source>
        <dbReference type="ARBA" id="ARBA00008156"/>
    </source>
</evidence>
<dbReference type="PROSITE" id="PS00364">
    <property type="entry name" value="BACTERIAL_PQQ_2"/>
    <property type="match status" value="1"/>
</dbReference>
<evidence type="ECO:0000256" key="3">
    <source>
        <dbReference type="ARBA" id="ARBA00022891"/>
    </source>
</evidence>
<dbReference type="GO" id="GO:0030288">
    <property type="term" value="C:outer membrane-bounded periplasmic space"/>
    <property type="evidence" value="ECO:0007669"/>
    <property type="project" value="InterPro"/>
</dbReference>
<organism evidence="6 7">
    <name type="scientific">Candidatus Acidiferrum panamense</name>
    <dbReference type="NCBI Taxonomy" id="2741543"/>
    <lineage>
        <taxon>Bacteria</taxon>
        <taxon>Pseudomonadati</taxon>
        <taxon>Acidobacteriota</taxon>
        <taxon>Terriglobia</taxon>
        <taxon>Candidatus Acidiferrales</taxon>
        <taxon>Candidatus Acidiferrum</taxon>
    </lineage>
</organism>
<dbReference type="Gene3D" id="2.140.10.10">
    <property type="entry name" value="Quinoprotein alcohol dehydrogenase-like superfamily"/>
    <property type="match status" value="1"/>
</dbReference>
<feature type="non-terminal residue" evidence="6">
    <location>
        <position position="406"/>
    </location>
</feature>
<dbReference type="EMBL" id="JACDQQ010000904">
    <property type="protein sequence ID" value="MBA0085190.1"/>
    <property type="molecule type" value="Genomic_DNA"/>
</dbReference>
<accession>A0A7V8NPM7</accession>